<sequence>MRFVGIGVAALLMVGLAGVPAQAASTGVASVVQGTKIRYKAATGKQNRVTITRSGNTITVDDVVTVKAGKGCKQVKGDKTRVRCTPTKAPTRIQVWTYDRNDTIVNRTDVGMTADGGAGADRITGGSRSDRLEGGDGADRLWGLGGKDYLHGSDGNEVLSGGDGDDWVEGGHGNDRLYGGNGHDSIHGMNGDDRMWGGAGDDTFFMDQATFGSDDDWISGGAGERDSVTYVNYAKAITADADGVKGDDGAKGEHDTIGTDVEEIQGGDGDDRIYGTPRADYLYGAGGNDVIHGYGGDDLLAGEHGKDKLYGGAGDDYLRGDDWGIKGGQDLLDGGPASDLCEAAGGDVKVSCER</sequence>
<dbReference type="PROSITE" id="PS00330">
    <property type="entry name" value="HEMOLYSIN_CALCIUM"/>
    <property type="match status" value="1"/>
</dbReference>
<feature type="compositionally biased region" description="Basic and acidic residues" evidence="8">
    <location>
        <begin position="246"/>
        <end position="257"/>
    </location>
</feature>
<comment type="caution">
    <text evidence="10">The sequence shown here is derived from an EMBL/GenBank/DDBJ whole genome shotgun (WGS) entry which is preliminary data.</text>
</comment>
<evidence type="ECO:0000256" key="6">
    <source>
        <dbReference type="ARBA" id="ARBA00023026"/>
    </source>
</evidence>
<dbReference type="PRINTS" id="PR00313">
    <property type="entry name" value="CABNDNGRPT"/>
</dbReference>
<dbReference type="Gene3D" id="2.150.10.10">
    <property type="entry name" value="Serralysin-like metalloprotease, C-terminal"/>
    <property type="match status" value="3"/>
</dbReference>
<dbReference type="PANTHER" id="PTHR38340:SF1">
    <property type="entry name" value="S-LAYER PROTEIN"/>
    <property type="match status" value="1"/>
</dbReference>
<keyword evidence="5" id="KW-0677">Repeat</keyword>
<protein>
    <recommendedName>
        <fullName evidence="12">Hemolysin-type calcium-binding region</fullName>
    </recommendedName>
</protein>
<dbReference type="SUPFAM" id="SSF51120">
    <property type="entry name" value="beta-Roll"/>
    <property type="match status" value="2"/>
</dbReference>
<evidence type="ECO:0000256" key="8">
    <source>
        <dbReference type="SAM" id="MobiDB-lite"/>
    </source>
</evidence>
<keyword evidence="9" id="KW-0732">Signal</keyword>
<gene>
    <name evidence="10" type="ORF">Aco03nite_069140</name>
</gene>
<dbReference type="InterPro" id="IPR003995">
    <property type="entry name" value="RTX_toxin_determinant-A"/>
</dbReference>
<feature type="signal peptide" evidence="9">
    <location>
        <begin position="1"/>
        <end position="23"/>
    </location>
</feature>
<dbReference type="InterPro" id="IPR050557">
    <property type="entry name" value="RTX_toxin/Mannuronan_C5-epim"/>
</dbReference>
<evidence type="ECO:0000256" key="7">
    <source>
        <dbReference type="ARBA" id="ARBA00023136"/>
    </source>
</evidence>
<keyword evidence="3" id="KW-0964">Secreted</keyword>
<dbReference type="Pfam" id="PF00353">
    <property type="entry name" value="HemolysinCabind"/>
    <property type="match status" value="3"/>
</dbReference>
<evidence type="ECO:0000256" key="3">
    <source>
        <dbReference type="ARBA" id="ARBA00022525"/>
    </source>
</evidence>
<evidence type="ECO:0008006" key="12">
    <source>
        <dbReference type="Google" id="ProtNLM"/>
    </source>
</evidence>
<dbReference type="InterPro" id="IPR001343">
    <property type="entry name" value="Hemolysn_Ca-bd"/>
</dbReference>
<evidence type="ECO:0000313" key="11">
    <source>
        <dbReference type="Proteomes" id="UP000612282"/>
    </source>
</evidence>
<evidence type="ECO:0000313" key="10">
    <source>
        <dbReference type="EMBL" id="GID58510.1"/>
    </source>
</evidence>
<dbReference type="PANTHER" id="PTHR38340">
    <property type="entry name" value="S-LAYER PROTEIN"/>
    <property type="match status" value="1"/>
</dbReference>
<keyword evidence="6" id="KW-0843">Virulence</keyword>
<dbReference type="Proteomes" id="UP000612282">
    <property type="component" value="Unassembled WGS sequence"/>
</dbReference>
<dbReference type="EMBL" id="BOMG01000086">
    <property type="protein sequence ID" value="GID58510.1"/>
    <property type="molecule type" value="Genomic_DNA"/>
</dbReference>
<proteinExistence type="predicted"/>
<evidence type="ECO:0000256" key="1">
    <source>
        <dbReference type="ARBA" id="ARBA00004370"/>
    </source>
</evidence>
<feature type="region of interest" description="Disordered" evidence="8">
    <location>
        <begin position="246"/>
        <end position="271"/>
    </location>
</feature>
<organism evidence="10 11">
    <name type="scientific">Actinoplanes couchii</name>
    <dbReference type="NCBI Taxonomy" id="403638"/>
    <lineage>
        <taxon>Bacteria</taxon>
        <taxon>Bacillati</taxon>
        <taxon>Actinomycetota</taxon>
        <taxon>Actinomycetes</taxon>
        <taxon>Micromonosporales</taxon>
        <taxon>Micromonosporaceae</taxon>
        <taxon>Actinoplanes</taxon>
    </lineage>
</organism>
<comment type="subcellular location">
    <subcellularLocation>
        <location evidence="1">Membrane</location>
    </subcellularLocation>
    <subcellularLocation>
        <location evidence="2">Secreted</location>
    </subcellularLocation>
</comment>
<keyword evidence="7" id="KW-0472">Membrane</keyword>
<dbReference type="InterPro" id="IPR011049">
    <property type="entry name" value="Serralysin-like_metalloprot_C"/>
</dbReference>
<evidence type="ECO:0000256" key="5">
    <source>
        <dbReference type="ARBA" id="ARBA00022737"/>
    </source>
</evidence>
<evidence type="ECO:0000256" key="9">
    <source>
        <dbReference type="SAM" id="SignalP"/>
    </source>
</evidence>
<name>A0ABQ3XJ39_9ACTN</name>
<evidence type="ECO:0000256" key="4">
    <source>
        <dbReference type="ARBA" id="ARBA00022656"/>
    </source>
</evidence>
<dbReference type="InterPro" id="IPR018511">
    <property type="entry name" value="Hemolysin-typ_Ca-bd_CS"/>
</dbReference>
<reference evidence="10 11" key="1">
    <citation type="submission" date="2021-01" db="EMBL/GenBank/DDBJ databases">
        <title>Whole genome shotgun sequence of Actinoplanes couchii NBRC 106145.</title>
        <authorList>
            <person name="Komaki H."/>
            <person name="Tamura T."/>
        </authorList>
    </citation>
    <scope>NUCLEOTIDE SEQUENCE [LARGE SCALE GENOMIC DNA]</scope>
    <source>
        <strain evidence="10 11">NBRC 106145</strain>
    </source>
</reference>
<dbReference type="RefSeq" id="WP_203802910.1">
    <property type="nucleotide sequence ID" value="NZ_BAAAQE010000013.1"/>
</dbReference>
<evidence type="ECO:0000256" key="2">
    <source>
        <dbReference type="ARBA" id="ARBA00004613"/>
    </source>
</evidence>
<keyword evidence="4" id="KW-0800">Toxin</keyword>
<feature type="chain" id="PRO_5046776689" description="Hemolysin-type calcium-binding region" evidence="9">
    <location>
        <begin position="24"/>
        <end position="354"/>
    </location>
</feature>
<dbReference type="PRINTS" id="PR01488">
    <property type="entry name" value="RTXTOXINA"/>
</dbReference>
<accession>A0ABQ3XJ39</accession>
<keyword evidence="11" id="KW-1185">Reference proteome</keyword>